<feature type="compositionally biased region" description="Polar residues" evidence="2">
    <location>
        <begin position="454"/>
        <end position="474"/>
    </location>
</feature>
<evidence type="ECO:0000313" key="6">
    <source>
        <dbReference type="Proteomes" id="UP000663829"/>
    </source>
</evidence>
<dbReference type="PROSITE" id="PS50106">
    <property type="entry name" value="PDZ"/>
    <property type="match status" value="2"/>
</dbReference>
<feature type="compositionally biased region" description="Low complexity" evidence="2">
    <location>
        <begin position="283"/>
        <end position="299"/>
    </location>
</feature>
<gene>
    <name evidence="4" type="ORF">GPM918_LOCUS2720</name>
    <name evidence="5" type="ORF">SRO942_LOCUS2720</name>
</gene>
<feature type="region of interest" description="Disordered" evidence="2">
    <location>
        <begin position="225"/>
        <end position="264"/>
    </location>
</feature>
<dbReference type="AlphaFoldDB" id="A0A813RQ01"/>
<feature type="compositionally biased region" description="Polar residues" evidence="2">
    <location>
        <begin position="510"/>
        <end position="527"/>
    </location>
</feature>
<dbReference type="InterPro" id="IPR036034">
    <property type="entry name" value="PDZ_sf"/>
</dbReference>
<dbReference type="PANTHER" id="PTHR14191:SF3">
    <property type="entry name" value="NA(+)_H(+) EXCHANGE REGULATORY COFACTOR-LIKE PROTEIN NRFL-1"/>
    <property type="match status" value="1"/>
</dbReference>
<dbReference type="GO" id="GO:0016324">
    <property type="term" value="C:apical plasma membrane"/>
    <property type="evidence" value="ECO:0007669"/>
    <property type="project" value="TreeGrafter"/>
</dbReference>
<organism evidence="4 6">
    <name type="scientific">Didymodactylos carnosus</name>
    <dbReference type="NCBI Taxonomy" id="1234261"/>
    <lineage>
        <taxon>Eukaryota</taxon>
        <taxon>Metazoa</taxon>
        <taxon>Spiralia</taxon>
        <taxon>Gnathifera</taxon>
        <taxon>Rotifera</taxon>
        <taxon>Eurotatoria</taxon>
        <taxon>Bdelloidea</taxon>
        <taxon>Philodinida</taxon>
        <taxon>Philodinidae</taxon>
        <taxon>Didymodactylos</taxon>
    </lineage>
</organism>
<comment type="caution">
    <text evidence="4">The sequence shown here is derived from an EMBL/GenBank/DDBJ whole genome shotgun (WGS) entry which is preliminary data.</text>
</comment>
<dbReference type="EMBL" id="CAJOBC010000310">
    <property type="protein sequence ID" value="CAF3569469.1"/>
    <property type="molecule type" value="Genomic_DNA"/>
</dbReference>
<dbReference type="PANTHER" id="PTHR14191">
    <property type="entry name" value="PDZ DOMAIN CONTAINING PROTEIN"/>
    <property type="match status" value="1"/>
</dbReference>
<protein>
    <recommendedName>
        <fullName evidence="3">PDZ domain-containing protein</fullName>
    </recommendedName>
</protein>
<dbReference type="SMART" id="SM00228">
    <property type="entry name" value="PDZ"/>
    <property type="match status" value="2"/>
</dbReference>
<feature type="domain" description="PDZ" evidence="3">
    <location>
        <begin position="621"/>
        <end position="688"/>
    </location>
</feature>
<feature type="region of interest" description="Disordered" evidence="2">
    <location>
        <begin position="354"/>
        <end position="547"/>
    </location>
</feature>
<feature type="compositionally biased region" description="Polar residues" evidence="2">
    <location>
        <begin position="401"/>
        <end position="421"/>
    </location>
</feature>
<evidence type="ECO:0000313" key="5">
    <source>
        <dbReference type="EMBL" id="CAF3569469.1"/>
    </source>
</evidence>
<evidence type="ECO:0000259" key="3">
    <source>
        <dbReference type="PROSITE" id="PS50106"/>
    </source>
</evidence>
<dbReference type="Proteomes" id="UP000663829">
    <property type="component" value="Unassembled WGS sequence"/>
</dbReference>
<evidence type="ECO:0000313" key="4">
    <source>
        <dbReference type="EMBL" id="CAF0785745.1"/>
    </source>
</evidence>
<feature type="compositionally biased region" description="Polar residues" evidence="2">
    <location>
        <begin position="381"/>
        <end position="393"/>
    </location>
</feature>
<keyword evidence="6" id="KW-1185">Reference proteome</keyword>
<dbReference type="OrthoDB" id="10007415at2759"/>
<dbReference type="InterPro" id="IPR051067">
    <property type="entry name" value="NHER"/>
</dbReference>
<feature type="compositionally biased region" description="Polar residues" evidence="2">
    <location>
        <begin position="579"/>
        <end position="596"/>
    </location>
</feature>
<feature type="non-terminal residue" evidence="4">
    <location>
        <position position="1"/>
    </location>
</feature>
<keyword evidence="1" id="KW-0677">Repeat</keyword>
<evidence type="ECO:0000256" key="2">
    <source>
        <dbReference type="SAM" id="MobiDB-lite"/>
    </source>
</evidence>
<evidence type="ECO:0000256" key="1">
    <source>
        <dbReference type="ARBA" id="ARBA00022737"/>
    </source>
</evidence>
<name>A0A813RQ01_9BILA</name>
<dbReference type="Proteomes" id="UP000681722">
    <property type="component" value="Unassembled WGS sequence"/>
</dbReference>
<sequence length="688" mass="77342">MVCPGLLCSVPVFLYSKNRQLKTSLYLMNSTLSDHLDVDTDESLQSFSHAIYPPQARYVRLQKVQDHDSFGVYIEEDISHGLYVVTVENNSPAFNAQIQPGDRILGVNDQRIANVQNPKEFIVEKAINARSIDLVILPSNILHTVLSTMMTNYVDNPNSQYYVEQTPPTSYDFLIDPKHLNSYLYAKKYSQNSLHNNLERSDHPRSSYSPNITDSDFSDIRLAESSNRHIHSKHRTRHKDRARHSHSKKYKHTENASPVEQHRNDMNTSVVNAPLHEKNANPRQTSRNSSNTNNHQTQQPKIDVERRITQNPNVLQPATYDSDLKVFPRTDKKQNTTHNQLPPSTLLNEHQGNLQQKSNTNATKSASSHGIKRTSTESKTRQQQKQRNSTRNQSPPPTPVNEHQGNLQQKSNTNATKSASSHGIKRTSTESKTRQQQKQRNSTRNQSPPPTPVNEHQGNLQQKSNTDATKSASSHGIKRTSTESETRQQQKQNKKNPTHQEQSSNREKPSSVSPAVRNSTILTEQSSQPPPPYTLIAPATDSPEPSNSLTAIAARHAAAKEINQSYVPPVDSPAVQKSDAATAQGNSNRNAQSTTENSKNLPSLPNPSSSTSEQVHPGLREIKLERDPNYSGYGFHLQYNKITYLVREVEENSPAQRSGLRTNDLIRKINGEVTDKMPHSNFVKIVND</sequence>
<feature type="compositionally biased region" description="Polar residues" evidence="2">
    <location>
        <begin position="354"/>
        <end position="368"/>
    </location>
</feature>
<accession>A0A813RQ01</accession>
<dbReference type="InterPro" id="IPR001478">
    <property type="entry name" value="PDZ"/>
</dbReference>
<feature type="domain" description="PDZ" evidence="3">
    <location>
        <begin position="58"/>
        <end position="115"/>
    </location>
</feature>
<proteinExistence type="predicted"/>
<dbReference type="Gene3D" id="2.30.42.10">
    <property type="match status" value="2"/>
</dbReference>
<dbReference type="GO" id="GO:0072659">
    <property type="term" value="P:protein localization to plasma membrane"/>
    <property type="evidence" value="ECO:0007669"/>
    <property type="project" value="TreeGrafter"/>
</dbReference>
<feature type="compositionally biased region" description="Basic residues" evidence="2">
    <location>
        <begin position="228"/>
        <end position="251"/>
    </location>
</feature>
<feature type="region of interest" description="Disordered" evidence="2">
    <location>
        <begin position="565"/>
        <end position="616"/>
    </location>
</feature>
<feature type="region of interest" description="Disordered" evidence="2">
    <location>
        <begin position="278"/>
        <end position="307"/>
    </location>
</feature>
<dbReference type="EMBL" id="CAJNOQ010000310">
    <property type="protein sequence ID" value="CAF0785745.1"/>
    <property type="molecule type" value="Genomic_DNA"/>
</dbReference>
<dbReference type="Pfam" id="PF00595">
    <property type="entry name" value="PDZ"/>
    <property type="match status" value="2"/>
</dbReference>
<reference evidence="4" key="1">
    <citation type="submission" date="2021-02" db="EMBL/GenBank/DDBJ databases">
        <authorList>
            <person name="Nowell W R."/>
        </authorList>
    </citation>
    <scope>NUCLEOTIDE SEQUENCE</scope>
</reference>
<feature type="compositionally biased region" description="Low complexity" evidence="2">
    <location>
        <begin position="597"/>
        <end position="612"/>
    </location>
</feature>
<dbReference type="GO" id="GO:0043495">
    <property type="term" value="F:protein-membrane adaptor activity"/>
    <property type="evidence" value="ECO:0007669"/>
    <property type="project" value="TreeGrafter"/>
</dbReference>
<feature type="compositionally biased region" description="Polar residues" evidence="2">
    <location>
        <begin position="434"/>
        <end position="446"/>
    </location>
</feature>
<dbReference type="SUPFAM" id="SSF50156">
    <property type="entry name" value="PDZ domain-like"/>
    <property type="match status" value="2"/>
</dbReference>